<keyword evidence="2" id="KW-1185">Reference proteome</keyword>
<gene>
    <name evidence="1" type="ORF">KZO77_06925</name>
</gene>
<proteinExistence type="predicted"/>
<comment type="caution">
    <text evidence="1">The sequence shown here is derived from an EMBL/GenBank/DDBJ whole genome shotgun (WGS) entry which is preliminary data.</text>
</comment>
<reference evidence="1 2" key="1">
    <citation type="submission" date="2021-07" db="EMBL/GenBank/DDBJ databases">
        <title>Genomic diversity and antimicrobial resistance of Prevotella spp. isolated from chronic lung disease airways.</title>
        <authorList>
            <person name="Webb K.A."/>
            <person name="Olagoke O.S."/>
            <person name="Baird T."/>
            <person name="Neill J."/>
            <person name="Pham A."/>
            <person name="Wells T.J."/>
            <person name="Ramsay K.A."/>
            <person name="Bell S.C."/>
            <person name="Sarovich D.S."/>
            <person name="Price E.P."/>
        </authorList>
    </citation>
    <scope>NUCLEOTIDE SEQUENCE [LARGE SCALE GENOMIC DNA]</scope>
    <source>
        <strain evidence="1 2">SCHI0027.S.6</strain>
    </source>
</reference>
<organism evidence="1 2">
    <name type="scientific">Prevotella melaninogenica</name>
    <dbReference type="NCBI Taxonomy" id="28132"/>
    <lineage>
        <taxon>Bacteria</taxon>
        <taxon>Pseudomonadati</taxon>
        <taxon>Bacteroidota</taxon>
        <taxon>Bacteroidia</taxon>
        <taxon>Bacteroidales</taxon>
        <taxon>Prevotellaceae</taxon>
        <taxon>Prevotella</taxon>
    </lineage>
</organism>
<evidence type="ECO:0000313" key="2">
    <source>
        <dbReference type="Proteomes" id="UP000812077"/>
    </source>
</evidence>
<dbReference type="EMBL" id="JAHXCP010000009">
    <property type="protein sequence ID" value="MBW4754775.1"/>
    <property type="molecule type" value="Genomic_DNA"/>
</dbReference>
<dbReference type="Proteomes" id="UP000812077">
    <property type="component" value="Unassembled WGS sequence"/>
</dbReference>
<name>A0ABS6Y827_9BACT</name>
<evidence type="ECO:0000313" key="1">
    <source>
        <dbReference type="EMBL" id="MBW4754775.1"/>
    </source>
</evidence>
<dbReference type="RefSeq" id="WP_219433386.1">
    <property type="nucleotide sequence ID" value="NZ_JAHXCP010000009.1"/>
</dbReference>
<sequence length="99" mass="11302">MTAKEFDYVLSLLDTTIRIENNVDIEDELNENCCKTVSVLLKNGTSICGVRYHMIQNCSYLFRTETLVFVDNDKCSNIISLDDISGISFEKLLNVNKKK</sequence>
<accession>A0ABS6Y827</accession>
<protein>
    <submittedName>
        <fullName evidence="1">Uncharacterized protein</fullName>
    </submittedName>
</protein>